<gene>
    <name evidence="1" type="ORF">K437DRAFT_257194</name>
</gene>
<dbReference type="Proteomes" id="UP000027361">
    <property type="component" value="Unassembled WGS sequence"/>
</dbReference>
<proteinExistence type="predicted"/>
<organism evidence="1 2">
    <name type="scientific">Tilletiaria anomala (strain ATCC 24038 / CBS 436.72 / UBC 951)</name>
    <dbReference type="NCBI Taxonomy" id="1037660"/>
    <lineage>
        <taxon>Eukaryota</taxon>
        <taxon>Fungi</taxon>
        <taxon>Dikarya</taxon>
        <taxon>Basidiomycota</taxon>
        <taxon>Ustilaginomycotina</taxon>
        <taxon>Exobasidiomycetes</taxon>
        <taxon>Georgefischeriales</taxon>
        <taxon>Tilletiariaceae</taxon>
        <taxon>Tilletiaria</taxon>
    </lineage>
</organism>
<dbReference type="EMBL" id="JMSN01000055">
    <property type="protein sequence ID" value="KDN44060.1"/>
    <property type="molecule type" value="Genomic_DNA"/>
</dbReference>
<dbReference type="AlphaFoldDB" id="A0A066VZU2"/>
<evidence type="ECO:0000313" key="1">
    <source>
        <dbReference type="EMBL" id="KDN44060.1"/>
    </source>
</evidence>
<keyword evidence="2" id="KW-1185">Reference proteome</keyword>
<dbReference type="InParanoid" id="A0A066VZU2"/>
<dbReference type="HOGENOM" id="CLU_1344070_0_0_1"/>
<name>A0A066VZU2_TILAU</name>
<accession>A0A066VZU2</accession>
<dbReference type="GeneID" id="25264631"/>
<dbReference type="RefSeq" id="XP_013242598.1">
    <property type="nucleotide sequence ID" value="XM_013387144.1"/>
</dbReference>
<evidence type="ECO:0000313" key="2">
    <source>
        <dbReference type="Proteomes" id="UP000027361"/>
    </source>
</evidence>
<comment type="caution">
    <text evidence="1">The sequence shown here is derived from an EMBL/GenBank/DDBJ whole genome shotgun (WGS) entry which is preliminary data.</text>
</comment>
<protein>
    <submittedName>
        <fullName evidence="1">Uncharacterized protein</fullName>
    </submittedName>
</protein>
<reference evidence="1 2" key="1">
    <citation type="submission" date="2014-05" db="EMBL/GenBank/DDBJ databases">
        <title>Draft genome sequence of a rare smut relative, Tilletiaria anomala UBC 951.</title>
        <authorList>
            <consortium name="DOE Joint Genome Institute"/>
            <person name="Toome M."/>
            <person name="Kuo A."/>
            <person name="Henrissat B."/>
            <person name="Lipzen A."/>
            <person name="Tritt A."/>
            <person name="Yoshinaga Y."/>
            <person name="Zane M."/>
            <person name="Barry K."/>
            <person name="Grigoriev I.V."/>
            <person name="Spatafora J.W."/>
            <person name="Aimea M.C."/>
        </authorList>
    </citation>
    <scope>NUCLEOTIDE SEQUENCE [LARGE SCALE GENOMIC DNA]</scope>
    <source>
        <strain evidence="1 2">UBC 951</strain>
    </source>
</reference>
<dbReference type="STRING" id="1037660.A0A066VZU2"/>
<sequence>MDEDLFMLLKGQRDKKTTLAVLEAGHQKGNGPPGFGILNNEETTLELPYVRLRPGSKQPYIYKSQIFTDSPVAGLFGGLVFGLHETQAKMVPPNSSDALNYDQDTVGWFKIERVAMQPQDTSGVDWKDISNQPWFTDGPLCGRHVYNVAPTISLRGDVQLLPSVLKEPNPAAEPLAFFDVEGIRMNAHFKIIGPASCAAFDTAA</sequence>
<dbReference type="OMA" id="THPVEPF"/>